<accession>A0A2D4GSE2</accession>
<proteinExistence type="predicted"/>
<dbReference type="AlphaFoldDB" id="A0A2D4GSE2"/>
<name>A0A2D4GSE2_MICCO</name>
<evidence type="ECO:0000313" key="1">
    <source>
        <dbReference type="EMBL" id="LAA62647.1"/>
    </source>
</evidence>
<protein>
    <submittedName>
        <fullName evidence="1">Uncharacterized protein</fullName>
    </submittedName>
</protein>
<sequence>MPSSLKSSFYFQLDARSSLAKKHQKTGRMSLWYEHNIAFCRYINIFFKLSVAVVQVGALLSPCRGTPVVSSQILCNTANQSVIFGTARPRYPTPNMAAAPTSLLCPSFSVSFLAGLVGRPGVLRTSFNLGYHPAP</sequence>
<reference evidence="1" key="1">
    <citation type="submission" date="2017-07" db="EMBL/GenBank/DDBJ databases">
        <authorList>
            <person name="Mikheyev A."/>
            <person name="Grau M."/>
        </authorList>
    </citation>
    <scope>NUCLEOTIDE SEQUENCE</scope>
    <source>
        <tissue evidence="1">Venom_gland</tissue>
    </source>
</reference>
<organism evidence="1">
    <name type="scientific">Micrurus corallinus</name>
    <name type="common">Brazilian coral snake</name>
    <dbReference type="NCBI Taxonomy" id="54390"/>
    <lineage>
        <taxon>Eukaryota</taxon>
        <taxon>Metazoa</taxon>
        <taxon>Chordata</taxon>
        <taxon>Craniata</taxon>
        <taxon>Vertebrata</taxon>
        <taxon>Euteleostomi</taxon>
        <taxon>Lepidosauria</taxon>
        <taxon>Squamata</taxon>
        <taxon>Bifurcata</taxon>
        <taxon>Unidentata</taxon>
        <taxon>Episquamata</taxon>
        <taxon>Toxicofera</taxon>
        <taxon>Serpentes</taxon>
        <taxon>Colubroidea</taxon>
        <taxon>Elapidae</taxon>
        <taxon>Elapinae</taxon>
        <taxon>Micrurus</taxon>
    </lineage>
</organism>
<dbReference type="EMBL" id="IACJ01144044">
    <property type="protein sequence ID" value="LAA62647.1"/>
    <property type="molecule type" value="Transcribed_RNA"/>
</dbReference>
<reference evidence="1" key="2">
    <citation type="submission" date="2017-11" db="EMBL/GenBank/DDBJ databases">
        <title>Coralsnake Venomics: Analyses of Venom Gland Transcriptomes and Proteomes of Six Brazilian Taxa.</title>
        <authorList>
            <person name="Aird S.D."/>
            <person name="Jorge da Silva N."/>
            <person name="Qiu L."/>
            <person name="Villar-Briones A."/>
            <person name="Aparecida-Saddi V."/>
            <person name="Campos-Telles M.P."/>
            <person name="Grau M."/>
            <person name="Mikheyev A.S."/>
        </authorList>
    </citation>
    <scope>NUCLEOTIDE SEQUENCE</scope>
    <source>
        <tissue evidence="1">Venom_gland</tissue>
    </source>
</reference>